<feature type="region of interest" description="Disordered" evidence="1">
    <location>
        <begin position="54"/>
        <end position="80"/>
    </location>
</feature>
<feature type="compositionally biased region" description="Polar residues" evidence="1">
    <location>
        <begin position="71"/>
        <end position="80"/>
    </location>
</feature>
<dbReference type="AlphaFoldDB" id="A0A0D8ZRL9"/>
<dbReference type="InterPro" id="IPR037205">
    <property type="entry name" value="ChaB_sf"/>
</dbReference>
<dbReference type="Gene3D" id="1.10.1740.70">
    <property type="entry name" value="ChaB"/>
    <property type="match status" value="1"/>
</dbReference>
<evidence type="ECO:0000313" key="3">
    <source>
        <dbReference type="Proteomes" id="UP000032452"/>
    </source>
</evidence>
<dbReference type="RefSeq" id="WP_045055564.1">
    <property type="nucleotide sequence ID" value="NZ_CAWMDP010000001.1"/>
</dbReference>
<evidence type="ECO:0000313" key="2">
    <source>
        <dbReference type="EMBL" id="KJH70997.1"/>
    </source>
</evidence>
<evidence type="ECO:0000256" key="1">
    <source>
        <dbReference type="SAM" id="MobiDB-lite"/>
    </source>
</evidence>
<protein>
    <submittedName>
        <fullName evidence="2">Cation transport regulator ChaB</fullName>
    </submittedName>
</protein>
<accession>A0A0D8ZRL9</accession>
<feature type="compositionally biased region" description="Basic and acidic residues" evidence="1">
    <location>
        <begin position="61"/>
        <end position="70"/>
    </location>
</feature>
<dbReference type="EMBL" id="JYON01000016">
    <property type="protein sequence ID" value="KJH70997.1"/>
    <property type="molecule type" value="Genomic_DNA"/>
</dbReference>
<dbReference type="Proteomes" id="UP000032452">
    <property type="component" value="Unassembled WGS sequence"/>
</dbReference>
<sequence>MAQNQPSELPIDVGQLPEHAQQIFMAAFNSAKEDGMSEKAALSVGWNSIEDSYERTSSGEWKLKPEDTNIHNKSTQSGGN</sequence>
<organism evidence="2 3">
    <name type="scientific">Aliterella atlantica CENA595</name>
    <dbReference type="NCBI Taxonomy" id="1618023"/>
    <lineage>
        <taxon>Bacteria</taxon>
        <taxon>Bacillati</taxon>
        <taxon>Cyanobacteriota</taxon>
        <taxon>Cyanophyceae</taxon>
        <taxon>Chroococcidiopsidales</taxon>
        <taxon>Aliterellaceae</taxon>
        <taxon>Aliterella</taxon>
    </lineage>
</organism>
<dbReference type="SUPFAM" id="SSF140376">
    <property type="entry name" value="ChaB-like"/>
    <property type="match status" value="1"/>
</dbReference>
<dbReference type="Pfam" id="PF06150">
    <property type="entry name" value="ChaB"/>
    <property type="match status" value="1"/>
</dbReference>
<name>A0A0D8ZRL9_9CYAN</name>
<dbReference type="OrthoDB" id="515114at2"/>
<keyword evidence="3" id="KW-1185">Reference proteome</keyword>
<gene>
    <name evidence="2" type="ORF">UH38_15445</name>
</gene>
<comment type="caution">
    <text evidence="2">The sequence shown here is derived from an EMBL/GenBank/DDBJ whole genome shotgun (WGS) entry which is preliminary data.</text>
</comment>
<reference evidence="2 3" key="1">
    <citation type="submission" date="2015-02" db="EMBL/GenBank/DDBJ databases">
        <title>Draft genome of a novel marine cyanobacterium (Chroococcales) isolated from South Atlantic Ocean.</title>
        <authorList>
            <person name="Rigonato J."/>
            <person name="Alvarenga D.O."/>
            <person name="Branco L.H."/>
            <person name="Varani A.M."/>
            <person name="Brandini F.P."/>
            <person name="Fiore M.F."/>
        </authorList>
    </citation>
    <scope>NUCLEOTIDE SEQUENCE [LARGE SCALE GENOMIC DNA]</scope>
    <source>
        <strain evidence="2 3">CENA595</strain>
    </source>
</reference>
<proteinExistence type="predicted"/>
<dbReference type="InterPro" id="IPR009317">
    <property type="entry name" value="ChaB"/>
</dbReference>